<feature type="region of interest" description="Disordered" evidence="4">
    <location>
        <begin position="101"/>
        <end position="125"/>
    </location>
</feature>
<dbReference type="EMBL" id="CP012673">
    <property type="protein sequence ID" value="AUX41818.1"/>
    <property type="molecule type" value="Genomic_DNA"/>
</dbReference>
<dbReference type="InterPro" id="IPR004364">
    <property type="entry name" value="Aa-tRNA-synt_II"/>
</dbReference>
<dbReference type="Proteomes" id="UP000238348">
    <property type="component" value="Chromosome"/>
</dbReference>
<feature type="compositionally biased region" description="Low complexity" evidence="4">
    <location>
        <begin position="112"/>
        <end position="122"/>
    </location>
</feature>
<dbReference type="NCBIfam" id="TIGR00462">
    <property type="entry name" value="genX"/>
    <property type="match status" value="1"/>
</dbReference>
<evidence type="ECO:0000256" key="1">
    <source>
        <dbReference type="ARBA" id="ARBA00022598"/>
    </source>
</evidence>
<reference evidence="6 7" key="1">
    <citation type="submission" date="2015-09" db="EMBL/GenBank/DDBJ databases">
        <title>Sorangium comparison.</title>
        <authorList>
            <person name="Zaburannyi N."/>
            <person name="Bunk B."/>
            <person name="Overmann J."/>
            <person name="Mueller R."/>
        </authorList>
    </citation>
    <scope>NUCLEOTIDE SEQUENCE [LARGE SCALE GENOMIC DNA]</scope>
    <source>
        <strain evidence="6 7">So ce26</strain>
    </source>
</reference>
<dbReference type="SUPFAM" id="SSF55681">
    <property type="entry name" value="Class II aaRS and biotin synthetases"/>
    <property type="match status" value="1"/>
</dbReference>
<dbReference type="InterPro" id="IPR006195">
    <property type="entry name" value="aa-tRNA-synth_II"/>
</dbReference>
<evidence type="ECO:0000256" key="4">
    <source>
        <dbReference type="SAM" id="MobiDB-lite"/>
    </source>
</evidence>
<gene>
    <name evidence="6" type="ORF">SOCE26_032430</name>
</gene>
<dbReference type="GO" id="GO:0000049">
    <property type="term" value="F:tRNA binding"/>
    <property type="evidence" value="ECO:0007669"/>
    <property type="project" value="TreeGrafter"/>
</dbReference>
<proteinExistence type="predicted"/>
<dbReference type="PANTHER" id="PTHR42918">
    <property type="entry name" value="LYSYL-TRNA SYNTHETASE"/>
    <property type="match status" value="1"/>
</dbReference>
<evidence type="ECO:0000256" key="3">
    <source>
        <dbReference type="ARBA" id="ARBA00022840"/>
    </source>
</evidence>
<dbReference type="GO" id="GO:0005829">
    <property type="term" value="C:cytosol"/>
    <property type="evidence" value="ECO:0007669"/>
    <property type="project" value="TreeGrafter"/>
</dbReference>
<organism evidence="6 7">
    <name type="scientific">Sorangium cellulosum</name>
    <name type="common">Polyangium cellulosum</name>
    <dbReference type="NCBI Taxonomy" id="56"/>
    <lineage>
        <taxon>Bacteria</taxon>
        <taxon>Pseudomonadati</taxon>
        <taxon>Myxococcota</taxon>
        <taxon>Polyangia</taxon>
        <taxon>Polyangiales</taxon>
        <taxon>Polyangiaceae</taxon>
        <taxon>Sorangium</taxon>
    </lineage>
</organism>
<dbReference type="GO" id="GO:0006430">
    <property type="term" value="P:lysyl-tRNA aminoacylation"/>
    <property type="evidence" value="ECO:0007669"/>
    <property type="project" value="InterPro"/>
</dbReference>
<dbReference type="Gene3D" id="3.30.930.10">
    <property type="entry name" value="Bira Bifunctional Protein, Domain 2"/>
    <property type="match status" value="1"/>
</dbReference>
<name>A0A2L0ER71_SORCE</name>
<keyword evidence="3" id="KW-0067">ATP-binding</keyword>
<dbReference type="InterPro" id="IPR045864">
    <property type="entry name" value="aa-tRNA-synth_II/BPL/LPL"/>
</dbReference>
<dbReference type="PROSITE" id="PS50862">
    <property type="entry name" value="AA_TRNA_LIGASE_II"/>
    <property type="match status" value="1"/>
</dbReference>
<evidence type="ECO:0000313" key="7">
    <source>
        <dbReference type="Proteomes" id="UP000238348"/>
    </source>
</evidence>
<accession>A0A2L0ER71</accession>
<protein>
    <recommendedName>
        <fullName evidence="5">Aminoacyl-transfer RNA synthetases class-II family profile domain-containing protein</fullName>
    </recommendedName>
</protein>
<sequence length="441" mass="46661">MICLQDIPTQAPVTHIETSSSTRFPETFAPSDITSAGAPLPGRVRVGGRVLEVAEGAVVLGDALGALRVAFDGGAPALEVGDLAVVVGTPAGGALADARLAEHIAPRRPPRGRSGAASPPSSETERAIHRGRGAALARRAAALAAIRALFAERGFLEVETPSMVPSPGLDLHLDAFVVEAARPTFLITSPEYQMKRLLSGGVARCFQLARCFRRGELGDRHNPEFTMLEWYRAFASVDEVMSDTEVIVQRVADALGAGDTLAPSASGARVSLRPPFPRIAVGDAFARWAGVPADDAIALASRDEERFFRLLVDVVEPAIAALPHPVFLVDFPAPFASLARLKPGDPRVCERFELYVAGVELCNGFGELTDPVEQRARLAADQAARAARGKPVYPIDERFLDALEEGMPPAAGNALGVDRLVALCLGAKAIGDVLAFPHGWL</sequence>
<dbReference type="InterPro" id="IPR004525">
    <property type="entry name" value="EpmA"/>
</dbReference>
<keyword evidence="1" id="KW-0436">Ligase</keyword>
<dbReference type="GO" id="GO:0004824">
    <property type="term" value="F:lysine-tRNA ligase activity"/>
    <property type="evidence" value="ECO:0007669"/>
    <property type="project" value="InterPro"/>
</dbReference>
<evidence type="ECO:0000259" key="5">
    <source>
        <dbReference type="PROSITE" id="PS50862"/>
    </source>
</evidence>
<dbReference type="PANTHER" id="PTHR42918:SF6">
    <property type="entry name" value="ELONGATION FACTOR P--(R)-BETA-LYSINE LIGASE"/>
    <property type="match status" value="1"/>
</dbReference>
<keyword evidence="2" id="KW-0547">Nucleotide-binding</keyword>
<dbReference type="AlphaFoldDB" id="A0A2L0ER71"/>
<feature type="domain" description="Aminoacyl-transfer RNA synthetases class-II family profile" evidence="5">
    <location>
        <begin position="144"/>
        <end position="437"/>
    </location>
</feature>
<dbReference type="InterPro" id="IPR018149">
    <property type="entry name" value="Lys-tRNA-synth_II_C"/>
</dbReference>
<evidence type="ECO:0000313" key="6">
    <source>
        <dbReference type="EMBL" id="AUX41818.1"/>
    </source>
</evidence>
<dbReference type="NCBIfam" id="NF006828">
    <property type="entry name" value="PRK09350.1"/>
    <property type="match status" value="1"/>
</dbReference>
<dbReference type="GO" id="GO:0005524">
    <property type="term" value="F:ATP binding"/>
    <property type="evidence" value="ECO:0007669"/>
    <property type="project" value="UniProtKB-KW"/>
</dbReference>
<dbReference type="Pfam" id="PF00152">
    <property type="entry name" value="tRNA-synt_2"/>
    <property type="match status" value="1"/>
</dbReference>
<evidence type="ECO:0000256" key="2">
    <source>
        <dbReference type="ARBA" id="ARBA00022741"/>
    </source>
</evidence>
<dbReference type="PRINTS" id="PR00982">
    <property type="entry name" value="TRNASYNTHLYS"/>
</dbReference>